<accession>A0A7T0DSV0</accession>
<organism evidence="1">
    <name type="scientific">Enterobacter mori</name>
    <dbReference type="NCBI Taxonomy" id="539813"/>
    <lineage>
        <taxon>Bacteria</taxon>
        <taxon>Pseudomonadati</taxon>
        <taxon>Pseudomonadota</taxon>
        <taxon>Gammaproteobacteria</taxon>
        <taxon>Enterobacterales</taxon>
        <taxon>Enterobacteriaceae</taxon>
        <taxon>Enterobacter</taxon>
    </lineage>
</organism>
<name>A0A7T0DSV0_9ENTR</name>
<dbReference type="Pfam" id="PF02413">
    <property type="entry name" value="Caudo_TAP"/>
    <property type="match status" value="1"/>
</dbReference>
<proteinExistence type="predicted"/>
<dbReference type="EMBL" id="CP061801">
    <property type="protein sequence ID" value="QPJ98880.1"/>
    <property type="molecule type" value="Genomic_DNA"/>
</dbReference>
<sequence length="126" mass="14231">MKTIYVYAGDYRSWGTSPDLWGGNTLLVEVPDDFQGGGKTYNPETKEWADDVIIPPTALEVAEQQRNQFISEADTIMADWIIDLQLGTITDENRQNLIAWRAYKEELKAMDLSSAPDIAWPPKPVI</sequence>
<gene>
    <name evidence="1" type="ORF">IDM36_13115</name>
</gene>
<dbReference type="AlphaFoldDB" id="A0A7T0DSV0"/>
<dbReference type="InterPro" id="IPR003458">
    <property type="entry name" value="Phage_T4_Gp38_tail_assem"/>
</dbReference>
<evidence type="ECO:0000313" key="1">
    <source>
        <dbReference type="EMBL" id="QPJ98880.1"/>
    </source>
</evidence>
<reference evidence="1" key="1">
    <citation type="submission" date="2020-09" db="EMBL/GenBank/DDBJ databases">
        <title>First Report of a novel Colistin-Resistant species of Enterobacter cloacae complex Producing MCR-5 isolated from hospital sewage water.</title>
        <authorList>
            <person name="Zhou K."/>
        </authorList>
    </citation>
    <scope>NUCLEOTIDE SEQUENCE [LARGE SCALE GENOMIC DNA]</scope>
    <source>
        <strain evidence="1">HSW1412</strain>
    </source>
</reference>
<protein>
    <submittedName>
        <fullName evidence="1">Tail fiber assembly protein</fullName>
    </submittedName>
</protein>